<evidence type="ECO:0000313" key="1">
    <source>
        <dbReference type="EMBL" id="TGV03702.1"/>
    </source>
</evidence>
<dbReference type="SUPFAM" id="SSF49373">
    <property type="entry name" value="Invasin/intimin cell-adhesion fragments"/>
    <property type="match status" value="1"/>
</dbReference>
<proteinExistence type="predicted"/>
<dbReference type="OrthoDB" id="5381604at2"/>
<dbReference type="InterPro" id="IPR008964">
    <property type="entry name" value="Invasin/intimin_cell_adhesion"/>
</dbReference>
<dbReference type="GO" id="GO:0016787">
    <property type="term" value="F:hydrolase activity"/>
    <property type="evidence" value="ECO:0007669"/>
    <property type="project" value="UniProtKB-KW"/>
</dbReference>
<dbReference type="Proteomes" id="UP000307602">
    <property type="component" value="Unassembled WGS sequence"/>
</dbReference>
<evidence type="ECO:0000313" key="2">
    <source>
        <dbReference type="Proteomes" id="UP000307602"/>
    </source>
</evidence>
<organism evidence="1 2">
    <name type="scientific">Flavivirga rizhaonensis</name>
    <dbReference type="NCBI Taxonomy" id="2559571"/>
    <lineage>
        <taxon>Bacteria</taxon>
        <taxon>Pseudomonadati</taxon>
        <taxon>Bacteroidota</taxon>
        <taxon>Flavobacteriia</taxon>
        <taxon>Flavobacteriales</taxon>
        <taxon>Flavobacteriaceae</taxon>
        <taxon>Flavivirga</taxon>
    </lineage>
</organism>
<protein>
    <submittedName>
        <fullName evidence="1">Glycosyl hydrolase family 16</fullName>
    </submittedName>
</protein>
<dbReference type="SUPFAM" id="SSF49785">
    <property type="entry name" value="Galactose-binding domain-like"/>
    <property type="match status" value="2"/>
</dbReference>
<accession>A0A4S1E1D2</accession>
<dbReference type="Gene3D" id="2.60.120.430">
    <property type="entry name" value="Galactose-binding lectin"/>
    <property type="match status" value="1"/>
</dbReference>
<dbReference type="EMBL" id="SRSO01000005">
    <property type="protein sequence ID" value="TGV03702.1"/>
    <property type="molecule type" value="Genomic_DNA"/>
</dbReference>
<sequence>MMEMNGRLEHMYTSILVNKIRFKMKNIKFTYTKIICLLAFIFTIAVSCERELSDEAVFATFPTTAEVFIDAPVGMGTNFYFPYNGSKATAWSVDNEVSYEGTASMRFDVPNANDPEGNYAGAIFRIDGEGSGRDLSGFDALTFWAKASQAVTIGEVGFGEDFGQNKHVATRTNIDLTTNWVKYIIPIPDPSKLIQERGMLRYSAGGIGQVGSEVGYTFWIDEVKFEKLGTIAQPQPEILSGQNVEQQSFNGSEIDLAASGLTQTFNVNGSNITVNTTPAYFSFSSSTPSIASVNEKGLVTVLNQGTTVITAVLAGVAAKGSLKITSSGDLPDSPTPTRQEANVKSIYSDTYTAETGSNFNPGFGGSTTQTTEATSNGNNVQIYANNNFTGIIFNNTVDASALTHLHVDIYTQQSDTSVEIQIRDIGGNGEIETNIFNGAPDGDDKDFRFTVSGLTQGVWTSFDIPLGGDIATQKNNLGALILAGGPNFILDNIYFYTE</sequence>
<dbReference type="InterPro" id="IPR008979">
    <property type="entry name" value="Galactose-bd-like_sf"/>
</dbReference>
<comment type="caution">
    <text evidence="1">The sequence shown here is derived from an EMBL/GenBank/DDBJ whole genome shotgun (WGS) entry which is preliminary data.</text>
</comment>
<gene>
    <name evidence="1" type="ORF">EM932_04605</name>
</gene>
<dbReference type="Gene3D" id="2.60.40.1080">
    <property type="match status" value="1"/>
</dbReference>
<reference evidence="1 2" key="1">
    <citation type="submission" date="2019-04" db="EMBL/GenBank/DDBJ databases">
        <authorList>
            <person name="Liu A."/>
        </authorList>
    </citation>
    <scope>NUCLEOTIDE SEQUENCE [LARGE SCALE GENOMIC DNA]</scope>
    <source>
        <strain evidence="1 2">RZ03</strain>
    </source>
</reference>
<keyword evidence="1" id="KW-0378">Hydrolase</keyword>
<dbReference type="AlphaFoldDB" id="A0A4S1E1D2"/>
<keyword evidence="2" id="KW-1185">Reference proteome</keyword>
<name>A0A4S1E1D2_9FLAO</name>